<dbReference type="InterPro" id="IPR016036">
    <property type="entry name" value="Malonyl_transacylase_ACP-bd"/>
</dbReference>
<dbReference type="Pfam" id="PF03060">
    <property type="entry name" value="NMO"/>
    <property type="match status" value="1"/>
</dbReference>
<dbReference type="Pfam" id="PF21607">
    <property type="entry name" value="FabD_helical_ins"/>
    <property type="match status" value="1"/>
</dbReference>
<proteinExistence type="predicted"/>
<dbReference type="GO" id="GO:0005829">
    <property type="term" value="C:cytosol"/>
    <property type="evidence" value="ECO:0007669"/>
    <property type="project" value="TreeGrafter"/>
</dbReference>
<evidence type="ECO:0000256" key="1">
    <source>
        <dbReference type="ARBA" id="ARBA00013258"/>
    </source>
</evidence>
<dbReference type="PANTHER" id="PTHR42681:SF1">
    <property type="entry name" value="MALONYL-COA-ACYL CARRIER PROTEIN TRANSACYLASE, MITOCHONDRIAL"/>
    <property type="match status" value="1"/>
</dbReference>
<keyword evidence="3" id="KW-0012">Acyltransferase</keyword>
<evidence type="ECO:0000313" key="7">
    <source>
        <dbReference type="EMBL" id="VEG75200.1"/>
    </source>
</evidence>
<dbReference type="Gene3D" id="3.20.20.70">
    <property type="entry name" value="Aldolase class I"/>
    <property type="match status" value="2"/>
</dbReference>
<dbReference type="GO" id="GO:0004314">
    <property type="term" value="F:[acyl-carrier-protein] S-malonyltransferase activity"/>
    <property type="evidence" value="ECO:0007669"/>
    <property type="project" value="UniProtKB-EC"/>
</dbReference>
<accession>A0A448KE94</accession>
<dbReference type="STRING" id="1278298.GCA_000428685_02014"/>
<feature type="region of interest" description="Disordered" evidence="5">
    <location>
        <begin position="309"/>
        <end position="343"/>
    </location>
</feature>
<gene>
    <name evidence="7" type="primary">baeE</name>
    <name evidence="7" type="ORF">NCTC11923_01858</name>
</gene>
<dbReference type="InterPro" id="IPR050858">
    <property type="entry name" value="Mal-CoA-ACP_Trans/PKS_FabD"/>
</dbReference>
<comment type="catalytic activity">
    <reaction evidence="4">
        <text>holo-[ACP] + malonyl-CoA = malonyl-[ACP] + CoA</text>
        <dbReference type="Rhea" id="RHEA:41792"/>
        <dbReference type="Rhea" id="RHEA-COMP:9623"/>
        <dbReference type="Rhea" id="RHEA-COMP:9685"/>
        <dbReference type="ChEBI" id="CHEBI:57287"/>
        <dbReference type="ChEBI" id="CHEBI:57384"/>
        <dbReference type="ChEBI" id="CHEBI:64479"/>
        <dbReference type="ChEBI" id="CHEBI:78449"/>
        <dbReference type="EC" id="2.3.1.39"/>
    </reaction>
</comment>
<dbReference type="EMBL" id="LR134363">
    <property type="protein sequence ID" value="VEG75200.1"/>
    <property type="molecule type" value="Genomic_DNA"/>
</dbReference>
<dbReference type="SUPFAM" id="SSF55048">
    <property type="entry name" value="Probable ACP-binding domain of malonyl-CoA ACP transacylase"/>
    <property type="match status" value="2"/>
</dbReference>
<evidence type="ECO:0000256" key="2">
    <source>
        <dbReference type="ARBA" id="ARBA00022679"/>
    </source>
</evidence>
<feature type="domain" description="Malonyl-CoA:ACP transacylase (MAT)" evidence="6">
    <location>
        <begin position="354"/>
        <end position="687"/>
    </location>
</feature>
<dbReference type="InterPro" id="IPR014179">
    <property type="entry name" value="PfaD-like_TIM-barrel"/>
</dbReference>
<dbReference type="Proteomes" id="UP000276899">
    <property type="component" value="Chromosome"/>
</dbReference>
<dbReference type="InterPro" id="IPR004410">
    <property type="entry name" value="Malonyl_CoA-ACP_transAc_FabD"/>
</dbReference>
<dbReference type="PANTHER" id="PTHR42681">
    <property type="entry name" value="MALONYL-COA-ACYL CARRIER PROTEIN TRANSACYLASE, MITOCHONDRIAL"/>
    <property type="match status" value="1"/>
</dbReference>
<keyword evidence="2" id="KW-0808">Transferase</keyword>
<evidence type="ECO:0000259" key="6">
    <source>
        <dbReference type="SMART" id="SM00827"/>
    </source>
</evidence>
<evidence type="ECO:0000256" key="3">
    <source>
        <dbReference type="ARBA" id="ARBA00023315"/>
    </source>
</evidence>
<dbReference type="GO" id="GO:0006633">
    <property type="term" value="P:fatty acid biosynthetic process"/>
    <property type="evidence" value="ECO:0007669"/>
    <property type="project" value="TreeGrafter"/>
</dbReference>
<dbReference type="RefSeq" id="WP_034514911.1">
    <property type="nucleotide sequence ID" value="NZ_CBCRWE010000009.1"/>
</dbReference>
<dbReference type="CDD" id="cd04742">
    <property type="entry name" value="NPD_FabD"/>
    <property type="match status" value="1"/>
</dbReference>
<feature type="domain" description="Malonyl-CoA:ACP transacylase (MAT)" evidence="6">
    <location>
        <begin position="7"/>
        <end position="300"/>
    </location>
</feature>
<organism evidence="7 8">
    <name type="scientific">Actinomyces slackii</name>
    <dbReference type="NCBI Taxonomy" id="52774"/>
    <lineage>
        <taxon>Bacteria</taxon>
        <taxon>Bacillati</taxon>
        <taxon>Actinomycetota</taxon>
        <taxon>Actinomycetes</taxon>
        <taxon>Actinomycetales</taxon>
        <taxon>Actinomycetaceae</taxon>
        <taxon>Actinomyces</taxon>
    </lineage>
</organism>
<dbReference type="KEGG" id="asla:NCTC11923_01858"/>
<evidence type="ECO:0000313" key="8">
    <source>
        <dbReference type="Proteomes" id="UP000276899"/>
    </source>
</evidence>
<evidence type="ECO:0000256" key="5">
    <source>
        <dbReference type="SAM" id="MobiDB-lite"/>
    </source>
</evidence>
<dbReference type="AlphaFoldDB" id="A0A448KE94"/>
<keyword evidence="8" id="KW-1185">Reference proteome</keyword>
<dbReference type="SMART" id="SM00827">
    <property type="entry name" value="PKS_AT"/>
    <property type="match status" value="2"/>
</dbReference>
<dbReference type="EC" id="2.3.1.39" evidence="1"/>
<dbReference type="SUPFAM" id="SSF52151">
    <property type="entry name" value="FabD/lysophospholipase-like"/>
    <property type="match status" value="2"/>
</dbReference>
<dbReference type="InterPro" id="IPR014043">
    <property type="entry name" value="Acyl_transferase_dom"/>
</dbReference>
<evidence type="ECO:0000256" key="4">
    <source>
        <dbReference type="ARBA" id="ARBA00048462"/>
    </source>
</evidence>
<dbReference type="InterPro" id="IPR049489">
    <property type="entry name" value="FabD-like_helical_ins"/>
</dbReference>
<dbReference type="Pfam" id="PF00698">
    <property type="entry name" value="Acyl_transf_1"/>
    <property type="match status" value="2"/>
</dbReference>
<name>A0A448KE94_9ACTO</name>
<feature type="region of interest" description="Disordered" evidence="5">
    <location>
        <begin position="628"/>
        <end position="662"/>
    </location>
</feature>
<sequence length="1104" mass="120114">MRDWAFIFPGQGSQFPGMGHDLWLRFPEFRRDMQQIDTVVRDYRGDGFLDALYGDEWANAVTDLRVSHPAIFSLQYSVSQLLIRRGVQPTCLVGASLGEVAAATFAGGFGAETAVRMICEQSDRIVEQCSPGGMMAVFARPEVWHDGIAPRHECDLVSVNGPEHFVVTGGLDNLKSLQAELDAAAVNYVALPVRYPFHSRRLDSLKPPTRTEASAGSSLRVPFYSCAAGGRVDSLEPGHWWRVFREPIRAATALRAMAQSGRYRCVEIGPGTSMSAILRQHSIPTESSHALVTPFMNSSHMVEKLSTLSDQYPTGRDRRASTAPQSVDTTTEELRLMSPQPSGKPDGNELLAYVFPGQGSQSIGMGHELFDQHSEELAQADRILGWSVKELCLAGPKDRLDNTEFTQPALYVVNALSYLSKIANGAPLPDFVAGHSLGEYNALHAAGIVDFATGLSLVKIRGQLMARARGGGMAVVLGLGEDAVAAVLAKGSQQGVDIANLNSPEQVVISGMREEVLGCEQLFTAAGARFVPLNVSGAFHSRYMRDAREQFEQQLKGISFGRPCCPVISNVTARPYDADTARLLAEQITSPVQWVDTVRYLMRAGATLEQVGPGNVLTGLTHAIVRSDAKAQNEKTTRAEGVRRSVSSGQPEPRVESAPVPAPGNETLCSAYGLKHPYVTGSMYRGIASKELVERIALAGMLGFVGTGGMPLSEVGVSIDYLQRRLPAGTPFGFNLLHSHGDPRREDELVDLLLSRGVNVIEASAFVDVSPALVRFRLNGAHRGADGRIITPHRVMAKLSRPEVAAAFMSPPPESIVSQLKDAAVITAEEASLARDVRMADDVTAEADSGGHTDAAVALTLIPTIARLRDRMQEESPQLPRVRVGGAGGIGTPESAAAAYLLGAEYIVTGSINQCTVESGASEVMKDLLQDINVQDTDYAPAGDMFELGSRVQVLRRGVFFPARANKLYSLYRQFDSWETIDVDTRHQLEQRYFRRSFDGIWDEVKSRVSINCGGAPTDRQKMLAVFKWYLAHSTQLALAGDKTRVVDFQVHCGPALGAFNQWVKGTEFESWRNRHVDDIGIKLITEMGRLLDSRSRDFADFAS</sequence>
<dbReference type="InterPro" id="IPR016035">
    <property type="entry name" value="Acyl_Trfase/lysoPLipase"/>
</dbReference>
<dbReference type="NCBIfam" id="TIGR02814">
    <property type="entry name" value="pfaD_fam"/>
    <property type="match status" value="1"/>
</dbReference>
<dbReference type="Gene3D" id="3.30.70.250">
    <property type="entry name" value="Malonyl-CoA ACP transacylase, ACP-binding"/>
    <property type="match status" value="1"/>
</dbReference>
<feature type="compositionally biased region" description="Basic and acidic residues" evidence="5">
    <location>
        <begin position="628"/>
        <end position="643"/>
    </location>
</feature>
<dbReference type="NCBIfam" id="TIGR00128">
    <property type="entry name" value="fabD"/>
    <property type="match status" value="1"/>
</dbReference>
<dbReference type="InterPro" id="IPR013785">
    <property type="entry name" value="Aldolase_TIM"/>
</dbReference>
<protein>
    <recommendedName>
        <fullName evidence="1">[acyl-carrier-protein] S-malonyltransferase</fullName>
        <ecNumber evidence="1">2.3.1.39</ecNumber>
    </recommendedName>
</protein>
<dbReference type="Gene3D" id="3.40.366.10">
    <property type="entry name" value="Malonyl-Coenzyme A Acyl Carrier Protein, domain 2"/>
    <property type="match status" value="2"/>
</dbReference>
<dbReference type="SUPFAM" id="SSF51412">
    <property type="entry name" value="Inosine monophosphate dehydrogenase (IMPDH)"/>
    <property type="match status" value="1"/>
</dbReference>
<reference evidence="7 8" key="1">
    <citation type="submission" date="2018-12" db="EMBL/GenBank/DDBJ databases">
        <authorList>
            <consortium name="Pathogen Informatics"/>
        </authorList>
    </citation>
    <scope>NUCLEOTIDE SEQUENCE [LARGE SCALE GENOMIC DNA]</scope>
    <source>
        <strain evidence="7 8">NCTC11923</strain>
    </source>
</reference>
<dbReference type="InterPro" id="IPR001227">
    <property type="entry name" value="Ac_transferase_dom_sf"/>
</dbReference>